<dbReference type="PANTHER" id="PTHR36834:SF1">
    <property type="entry name" value="INTEGRAL MEMBRANE PROTEIN"/>
    <property type="match status" value="1"/>
</dbReference>
<feature type="transmembrane region" description="Helical" evidence="1">
    <location>
        <begin position="96"/>
        <end position="115"/>
    </location>
</feature>
<reference evidence="3 4" key="1">
    <citation type="submission" date="2019-10" db="EMBL/GenBank/DDBJ databases">
        <authorList>
            <person name="Karimi E."/>
        </authorList>
    </citation>
    <scope>NUCLEOTIDE SEQUENCE [LARGE SCALE GENOMIC DNA]</scope>
    <source>
        <strain evidence="3">Exiguobacterium sp. 9Y</strain>
    </source>
</reference>
<dbReference type="Pfam" id="PF04892">
    <property type="entry name" value="VanZ"/>
    <property type="match status" value="1"/>
</dbReference>
<evidence type="ECO:0000259" key="2">
    <source>
        <dbReference type="Pfam" id="PF04892"/>
    </source>
</evidence>
<protein>
    <submittedName>
        <fullName evidence="3">VanZ family protein</fullName>
    </submittedName>
</protein>
<dbReference type="EMBL" id="CABWKQ010000058">
    <property type="protein sequence ID" value="VWX38695.1"/>
    <property type="molecule type" value="Genomic_DNA"/>
</dbReference>
<dbReference type="Proteomes" id="UP000439752">
    <property type="component" value="Unassembled WGS sequence"/>
</dbReference>
<feature type="transmembrane region" description="Helical" evidence="1">
    <location>
        <begin position="6"/>
        <end position="25"/>
    </location>
</feature>
<evidence type="ECO:0000313" key="4">
    <source>
        <dbReference type="Proteomes" id="UP000439752"/>
    </source>
</evidence>
<keyword evidence="1" id="KW-1133">Transmembrane helix</keyword>
<organism evidence="3 4">
    <name type="scientific">Exiguobacterium oxidotolerans</name>
    <dbReference type="NCBI Taxonomy" id="223958"/>
    <lineage>
        <taxon>Bacteria</taxon>
        <taxon>Bacillati</taxon>
        <taxon>Bacillota</taxon>
        <taxon>Bacilli</taxon>
        <taxon>Bacillales</taxon>
        <taxon>Bacillales Family XII. Incertae Sedis</taxon>
        <taxon>Exiguobacterium</taxon>
    </lineage>
</organism>
<dbReference type="PANTHER" id="PTHR36834">
    <property type="entry name" value="MEMBRANE PROTEIN-RELATED"/>
    <property type="match status" value="1"/>
</dbReference>
<feature type="transmembrane region" description="Helical" evidence="1">
    <location>
        <begin position="122"/>
        <end position="144"/>
    </location>
</feature>
<dbReference type="AlphaFoldDB" id="A0A653IHI3"/>
<name>A0A653IHI3_9BACL</name>
<feature type="domain" description="VanZ-like" evidence="2">
    <location>
        <begin position="42"/>
        <end position="172"/>
    </location>
</feature>
<feature type="transmembrane region" description="Helical" evidence="1">
    <location>
        <begin position="37"/>
        <end position="59"/>
    </location>
</feature>
<feature type="transmembrane region" description="Helical" evidence="1">
    <location>
        <begin position="156"/>
        <end position="178"/>
    </location>
</feature>
<keyword evidence="4" id="KW-1185">Reference proteome</keyword>
<keyword evidence="1" id="KW-0472">Membrane</keyword>
<gene>
    <name evidence="3" type="ORF">EXIGUO9Y_80023</name>
</gene>
<evidence type="ECO:0000313" key="3">
    <source>
        <dbReference type="EMBL" id="VWX38695.1"/>
    </source>
</evidence>
<keyword evidence="1" id="KW-0812">Transmembrane</keyword>
<sequence>MSAISFPVFTLLGLLGLLMYAGFDFRRQAFNHLVKRSIMYSFLVYSIVVVHLTIGFIYFPPQAGSIEIQLRPFHFINDWMIAGQQGHWFFWNSVKLTAYNFLLFLPLGVYLVVLFKTRFTTGLLLLFLTSFMIETLQFVFSYVGLLFRRTFNIDDLLLNTLGGLLGMFVAYMVVRFILTKPNPFLKQTDKTKIS</sequence>
<accession>A0A653IHI3</accession>
<evidence type="ECO:0000256" key="1">
    <source>
        <dbReference type="SAM" id="Phobius"/>
    </source>
</evidence>
<dbReference type="RefSeq" id="WP_159172553.1">
    <property type="nucleotide sequence ID" value="NZ_LR732308.1"/>
</dbReference>
<dbReference type="InterPro" id="IPR053150">
    <property type="entry name" value="Teicoplanin_resist-assoc"/>
</dbReference>
<dbReference type="InterPro" id="IPR006976">
    <property type="entry name" value="VanZ-like"/>
</dbReference>
<proteinExistence type="predicted"/>